<comment type="caution">
    <text evidence="2">The sequence shown here is derived from an EMBL/GenBank/DDBJ whole genome shotgun (WGS) entry which is preliminary data.</text>
</comment>
<dbReference type="PANTHER" id="PTHR46233:SF1">
    <property type="entry name" value="CONSERVED PROTEIN"/>
    <property type="match status" value="1"/>
</dbReference>
<reference evidence="2 3" key="1">
    <citation type="journal article" date="2019" name="Int. J. Syst. Evol. Microbiol.">
        <title>The Global Catalogue of Microorganisms (GCM) 10K type strain sequencing project: providing services to taxonomists for standard genome sequencing and annotation.</title>
        <authorList>
            <consortium name="The Broad Institute Genomics Platform"/>
            <consortium name="The Broad Institute Genome Sequencing Center for Infectious Disease"/>
            <person name="Wu L."/>
            <person name="Ma J."/>
        </authorList>
    </citation>
    <scope>NUCLEOTIDE SEQUENCE [LARGE SCALE GENOMIC DNA]</scope>
    <source>
        <strain evidence="2 3">JCM 14546</strain>
    </source>
</reference>
<feature type="domain" description="Metallo-beta-lactamase" evidence="1">
    <location>
        <begin position="24"/>
        <end position="202"/>
    </location>
</feature>
<dbReference type="RefSeq" id="WP_344307553.1">
    <property type="nucleotide sequence ID" value="NZ_BAAANO010000008.1"/>
</dbReference>
<proteinExistence type="predicted"/>
<organism evidence="2 3">
    <name type="scientific">Brevibacterium samyangense</name>
    <dbReference type="NCBI Taxonomy" id="366888"/>
    <lineage>
        <taxon>Bacteria</taxon>
        <taxon>Bacillati</taxon>
        <taxon>Actinomycetota</taxon>
        <taxon>Actinomycetes</taxon>
        <taxon>Micrococcales</taxon>
        <taxon>Brevibacteriaceae</taxon>
        <taxon>Brevibacterium</taxon>
    </lineage>
</organism>
<accession>A0ABN2T995</accession>
<evidence type="ECO:0000259" key="1">
    <source>
        <dbReference type="SMART" id="SM00849"/>
    </source>
</evidence>
<sequence>MHQVVDTLHLQDVVIRSISVSEMENNVYLLTSKETGHQVLIDAADDPAAIAELVESGVADGPGEEPSVVTVLTTHRHWDHVRALGEIAERYGATTVAGVNDAEAIAEQPGGAPIELTVSHQDVLSQGGIALRCIELRGHTPGSIGYVYTDPDGTTVLFSGDSLFPGGPGKTNSPEEFASLMDDLQERVFGVLEDDVHVFPGHGSATTIGTERPQIPEWLARGW</sequence>
<evidence type="ECO:0000313" key="2">
    <source>
        <dbReference type="EMBL" id="GAA2002209.1"/>
    </source>
</evidence>
<dbReference type="Pfam" id="PF00753">
    <property type="entry name" value="Lactamase_B"/>
    <property type="match status" value="1"/>
</dbReference>
<dbReference type="CDD" id="cd06262">
    <property type="entry name" value="metallo-hydrolase-like_MBL-fold"/>
    <property type="match status" value="1"/>
</dbReference>
<dbReference type="InterPro" id="IPR051453">
    <property type="entry name" value="MBL_Glyoxalase_II"/>
</dbReference>
<name>A0ABN2T995_9MICO</name>
<dbReference type="InterPro" id="IPR036866">
    <property type="entry name" value="RibonucZ/Hydroxyglut_hydro"/>
</dbReference>
<protein>
    <submittedName>
        <fullName evidence="2">MBL fold metallo-hydrolase</fullName>
    </submittedName>
</protein>
<dbReference type="Gene3D" id="3.60.15.10">
    <property type="entry name" value="Ribonuclease Z/Hydroxyacylglutathione hydrolase-like"/>
    <property type="match status" value="1"/>
</dbReference>
<dbReference type="SUPFAM" id="SSF56281">
    <property type="entry name" value="Metallo-hydrolase/oxidoreductase"/>
    <property type="match status" value="1"/>
</dbReference>
<dbReference type="InterPro" id="IPR001279">
    <property type="entry name" value="Metallo-B-lactamas"/>
</dbReference>
<dbReference type="EMBL" id="BAAANO010000008">
    <property type="protein sequence ID" value="GAA2002209.1"/>
    <property type="molecule type" value="Genomic_DNA"/>
</dbReference>
<keyword evidence="3" id="KW-1185">Reference proteome</keyword>
<dbReference type="SMART" id="SM00849">
    <property type="entry name" value="Lactamase_B"/>
    <property type="match status" value="1"/>
</dbReference>
<dbReference type="Proteomes" id="UP001500755">
    <property type="component" value="Unassembled WGS sequence"/>
</dbReference>
<evidence type="ECO:0000313" key="3">
    <source>
        <dbReference type="Proteomes" id="UP001500755"/>
    </source>
</evidence>
<dbReference type="PANTHER" id="PTHR46233">
    <property type="entry name" value="HYDROXYACYLGLUTATHIONE HYDROLASE GLOC"/>
    <property type="match status" value="1"/>
</dbReference>
<gene>
    <name evidence="2" type="ORF">GCM10009755_08480</name>
</gene>